<keyword evidence="1" id="KW-0732">Signal</keyword>
<proteinExistence type="predicted"/>
<dbReference type="Proteomes" id="UP000422221">
    <property type="component" value="Unassembled WGS sequence"/>
</dbReference>
<sequence>MKTRAILLLLICLNCTAFAQRNNPVITSFGKINLDGHWKGDDFGDEGDHRSIPYIPVIASLEKDILILEFMEVGSDITVTIVGKNQILLSHSLLIDIPGKYCIPIDAYTPGVYLLELSNS</sequence>
<dbReference type="RefSeq" id="WP_005926403.1">
    <property type="nucleotide sequence ID" value="NZ_CABKSE010000001.1"/>
</dbReference>
<dbReference type="GeneID" id="93115656"/>
<comment type="caution">
    <text evidence="2">The sequence shown here is derived from an EMBL/GenBank/DDBJ whole genome shotgun (WGS) entry which is preliminary data.</text>
</comment>
<dbReference type="AlphaFoldDB" id="A0A7J4XE53"/>
<evidence type="ECO:0000313" key="3">
    <source>
        <dbReference type="Proteomes" id="UP000422221"/>
    </source>
</evidence>
<dbReference type="InterPro" id="IPR021638">
    <property type="entry name" value="DUF3244"/>
</dbReference>
<dbReference type="Gene3D" id="2.60.40.3080">
    <property type="match status" value="1"/>
</dbReference>
<gene>
    <name evidence="2" type="ORF">F3F73_19660</name>
</gene>
<accession>A0A7J4XE53</accession>
<reference evidence="2 3" key="1">
    <citation type="journal article" date="2019" name="Nat. Med.">
        <title>A library of human gut bacterial isolates paired with longitudinal multiomics data enables mechanistic microbiome research.</title>
        <authorList>
            <person name="Poyet M."/>
            <person name="Groussin M."/>
            <person name="Gibbons S.M."/>
            <person name="Avila-Pacheco J."/>
            <person name="Jiang X."/>
            <person name="Kearney S.M."/>
            <person name="Perrotta A.R."/>
            <person name="Berdy B."/>
            <person name="Zhao S."/>
            <person name="Lieberman T.D."/>
            <person name="Swanson P.K."/>
            <person name="Smith M."/>
            <person name="Roesemann S."/>
            <person name="Alexander J.E."/>
            <person name="Rich S.A."/>
            <person name="Livny J."/>
            <person name="Vlamakis H."/>
            <person name="Clish C."/>
            <person name="Bullock K."/>
            <person name="Deik A."/>
            <person name="Scott J."/>
            <person name="Pierce K.A."/>
            <person name="Xavier R.J."/>
            <person name="Alm E.J."/>
        </authorList>
    </citation>
    <scope>NUCLEOTIDE SEQUENCE [LARGE SCALE GENOMIC DNA]</scope>
    <source>
        <strain evidence="2 3">BIOML-A10</strain>
    </source>
</reference>
<evidence type="ECO:0000313" key="2">
    <source>
        <dbReference type="EMBL" id="KAA3759246.1"/>
    </source>
</evidence>
<dbReference type="Pfam" id="PF11589">
    <property type="entry name" value="DUF3244"/>
    <property type="match status" value="1"/>
</dbReference>
<protein>
    <submittedName>
        <fullName evidence="2">DUF3244 domain-containing protein</fullName>
    </submittedName>
</protein>
<feature type="chain" id="PRO_5029521113" evidence="1">
    <location>
        <begin position="20"/>
        <end position="120"/>
    </location>
</feature>
<dbReference type="EMBL" id="VWMK01000023">
    <property type="protein sequence ID" value="KAA3759246.1"/>
    <property type="molecule type" value="Genomic_DNA"/>
</dbReference>
<name>A0A7J4XE53_9BACE</name>
<feature type="signal peptide" evidence="1">
    <location>
        <begin position="1"/>
        <end position="19"/>
    </location>
</feature>
<evidence type="ECO:0000256" key="1">
    <source>
        <dbReference type="SAM" id="SignalP"/>
    </source>
</evidence>
<organism evidence="2 3">
    <name type="scientific">Bacteroides salyersiae</name>
    <dbReference type="NCBI Taxonomy" id="291644"/>
    <lineage>
        <taxon>Bacteria</taxon>
        <taxon>Pseudomonadati</taxon>
        <taxon>Bacteroidota</taxon>
        <taxon>Bacteroidia</taxon>
        <taxon>Bacteroidales</taxon>
        <taxon>Bacteroidaceae</taxon>
        <taxon>Bacteroides</taxon>
    </lineage>
</organism>